<keyword evidence="2" id="KW-1185">Reference proteome</keyword>
<reference evidence="1 2" key="1">
    <citation type="journal article" date="2020" name="ISME J.">
        <title>Comparative genomics reveals insights into cyanobacterial evolution and habitat adaptation.</title>
        <authorList>
            <person name="Chen M.Y."/>
            <person name="Teng W.K."/>
            <person name="Zhao L."/>
            <person name="Hu C.X."/>
            <person name="Zhou Y.K."/>
            <person name="Han B.P."/>
            <person name="Song L.R."/>
            <person name="Shu W.S."/>
        </authorList>
    </citation>
    <scope>NUCLEOTIDE SEQUENCE [LARGE SCALE GENOMIC DNA]</scope>
    <source>
        <strain evidence="1 2">FACHB-159</strain>
    </source>
</reference>
<sequence length="96" mass="10803">MSERLLLDLSDRVATALRTAAQSLCRSGSALGGFYRRLAARLGVPKAITATAHKLARIFYRLWTTGNVYTDPGLDAYEQQYRERTLTSRKRLKLLA</sequence>
<dbReference type="InterPro" id="IPR047650">
    <property type="entry name" value="Transpos_IS110"/>
</dbReference>
<gene>
    <name evidence="1" type="ORF">H6H03_35865</name>
</gene>
<evidence type="ECO:0008006" key="3">
    <source>
        <dbReference type="Google" id="ProtNLM"/>
    </source>
</evidence>
<dbReference type="PANTHER" id="PTHR33055:SF13">
    <property type="entry name" value="TRANSPOSASE"/>
    <property type="match status" value="1"/>
</dbReference>
<name>A0ABR8KK28_9NOSO</name>
<evidence type="ECO:0000313" key="1">
    <source>
        <dbReference type="EMBL" id="MBD2739181.1"/>
    </source>
</evidence>
<dbReference type="PANTHER" id="PTHR33055">
    <property type="entry name" value="TRANSPOSASE FOR INSERTION SEQUENCE ELEMENT IS1111A"/>
    <property type="match status" value="1"/>
</dbReference>
<dbReference type="RefSeq" id="WP_190959686.1">
    <property type="nucleotide sequence ID" value="NZ_JACJTU010000073.1"/>
</dbReference>
<proteinExistence type="predicted"/>
<organism evidence="1 2">
    <name type="scientific">Nostoc paludosum FACHB-159</name>
    <dbReference type="NCBI Taxonomy" id="2692908"/>
    <lineage>
        <taxon>Bacteria</taxon>
        <taxon>Bacillati</taxon>
        <taxon>Cyanobacteriota</taxon>
        <taxon>Cyanophyceae</taxon>
        <taxon>Nostocales</taxon>
        <taxon>Nostocaceae</taxon>
        <taxon>Nostoc</taxon>
    </lineage>
</organism>
<dbReference type="EMBL" id="JACJTU010000073">
    <property type="protein sequence ID" value="MBD2739181.1"/>
    <property type="molecule type" value="Genomic_DNA"/>
</dbReference>
<accession>A0ABR8KK28</accession>
<comment type="caution">
    <text evidence="1">The sequence shown here is derived from an EMBL/GenBank/DDBJ whole genome shotgun (WGS) entry which is preliminary data.</text>
</comment>
<dbReference type="Proteomes" id="UP000637383">
    <property type="component" value="Unassembled WGS sequence"/>
</dbReference>
<evidence type="ECO:0000313" key="2">
    <source>
        <dbReference type="Proteomes" id="UP000637383"/>
    </source>
</evidence>
<protein>
    <recommendedName>
        <fullName evidence="3">Transposase</fullName>
    </recommendedName>
</protein>